<organism evidence="2">
    <name type="scientific">Aphanomyces astaci</name>
    <name type="common">Crayfish plague agent</name>
    <dbReference type="NCBI Taxonomy" id="112090"/>
    <lineage>
        <taxon>Eukaryota</taxon>
        <taxon>Sar</taxon>
        <taxon>Stramenopiles</taxon>
        <taxon>Oomycota</taxon>
        <taxon>Saprolegniomycetes</taxon>
        <taxon>Saprolegniales</taxon>
        <taxon>Verrucalvaceae</taxon>
        <taxon>Aphanomyces</taxon>
    </lineage>
</organism>
<dbReference type="GeneID" id="20810492"/>
<proteinExistence type="predicted"/>
<gene>
    <name evidence="2" type="ORF">H257_08496</name>
</gene>
<dbReference type="RefSeq" id="XP_009832681.1">
    <property type="nucleotide sequence ID" value="XM_009834379.1"/>
</dbReference>
<evidence type="ECO:0000313" key="2">
    <source>
        <dbReference type="EMBL" id="ETV77571.1"/>
    </source>
</evidence>
<dbReference type="AlphaFoldDB" id="W4GE99"/>
<name>W4GE99_APHAT</name>
<dbReference type="VEuPathDB" id="FungiDB:H257_08496"/>
<protein>
    <submittedName>
        <fullName evidence="2">Uncharacterized protein</fullName>
    </submittedName>
</protein>
<evidence type="ECO:0000256" key="1">
    <source>
        <dbReference type="SAM" id="MobiDB-lite"/>
    </source>
</evidence>
<feature type="compositionally biased region" description="Basic and acidic residues" evidence="1">
    <location>
        <begin position="86"/>
        <end position="103"/>
    </location>
</feature>
<feature type="region of interest" description="Disordered" evidence="1">
    <location>
        <begin position="81"/>
        <end position="105"/>
    </location>
</feature>
<dbReference type="EMBL" id="KI913132">
    <property type="protein sequence ID" value="ETV77571.1"/>
    <property type="molecule type" value="Genomic_DNA"/>
</dbReference>
<reference evidence="2" key="1">
    <citation type="submission" date="2013-12" db="EMBL/GenBank/DDBJ databases">
        <title>The Genome Sequence of Aphanomyces astaci APO3.</title>
        <authorList>
            <consortium name="The Broad Institute Genomics Platform"/>
            <person name="Russ C."/>
            <person name="Tyler B."/>
            <person name="van West P."/>
            <person name="Dieguez-Uribeondo J."/>
            <person name="Young S.K."/>
            <person name="Zeng Q."/>
            <person name="Gargeya S."/>
            <person name="Fitzgerald M."/>
            <person name="Abouelleil A."/>
            <person name="Alvarado L."/>
            <person name="Chapman S.B."/>
            <person name="Gainer-Dewar J."/>
            <person name="Goldberg J."/>
            <person name="Griggs A."/>
            <person name="Gujja S."/>
            <person name="Hansen M."/>
            <person name="Howarth C."/>
            <person name="Imamovic A."/>
            <person name="Ireland A."/>
            <person name="Larimer J."/>
            <person name="McCowan C."/>
            <person name="Murphy C."/>
            <person name="Pearson M."/>
            <person name="Poon T.W."/>
            <person name="Priest M."/>
            <person name="Roberts A."/>
            <person name="Saif S."/>
            <person name="Shea T."/>
            <person name="Sykes S."/>
            <person name="Wortman J."/>
            <person name="Nusbaum C."/>
            <person name="Birren B."/>
        </authorList>
    </citation>
    <scope>NUCLEOTIDE SEQUENCE [LARGE SCALE GENOMIC DNA]</scope>
    <source>
        <strain evidence="2">APO3</strain>
    </source>
</reference>
<sequence>MRRLRLVRRMMEARVEVDVVEGRVLPPGSPGRVLTWHPVVGGCGTRWLALVAVNARPHNVRAGIRGDLLFGALFLPPAVQATPPYDQEKQENDSTANAERDGRPIGFGNRLDHQLQVAVCHEVNVRRLGDVFLGVVGQHGGSSYECKLARV</sequence>
<accession>W4GE99</accession>